<evidence type="ECO:0000313" key="2">
    <source>
        <dbReference type="EMBL" id="SFS97326.1"/>
    </source>
</evidence>
<organism evidence="2 3">
    <name type="scientific">Marininema halotolerans</name>
    <dbReference type="NCBI Taxonomy" id="1155944"/>
    <lineage>
        <taxon>Bacteria</taxon>
        <taxon>Bacillati</taxon>
        <taxon>Bacillota</taxon>
        <taxon>Bacilli</taxon>
        <taxon>Bacillales</taxon>
        <taxon>Thermoactinomycetaceae</taxon>
        <taxon>Marininema</taxon>
    </lineage>
</organism>
<dbReference type="AlphaFoldDB" id="A0A1I6U793"/>
<feature type="region of interest" description="Disordered" evidence="1">
    <location>
        <begin position="1"/>
        <end position="25"/>
    </location>
</feature>
<dbReference type="Proteomes" id="UP000198660">
    <property type="component" value="Unassembled WGS sequence"/>
</dbReference>
<dbReference type="RefSeq" id="WP_091839017.1">
    <property type="nucleotide sequence ID" value="NZ_FPAA01000014.1"/>
</dbReference>
<dbReference type="OrthoDB" id="9930298at2"/>
<dbReference type="EMBL" id="FPAA01000014">
    <property type="protein sequence ID" value="SFS97326.1"/>
    <property type="molecule type" value="Genomic_DNA"/>
</dbReference>
<name>A0A1I6U793_9BACL</name>
<gene>
    <name evidence="2" type="ORF">SAMN05444972_11424</name>
</gene>
<evidence type="ECO:0000313" key="3">
    <source>
        <dbReference type="Proteomes" id="UP000198660"/>
    </source>
</evidence>
<reference evidence="3" key="1">
    <citation type="submission" date="2016-10" db="EMBL/GenBank/DDBJ databases">
        <authorList>
            <person name="Varghese N."/>
            <person name="Submissions S."/>
        </authorList>
    </citation>
    <scope>NUCLEOTIDE SEQUENCE [LARGE SCALE GENOMIC DNA]</scope>
    <source>
        <strain evidence="3">DSM 45789</strain>
    </source>
</reference>
<sequence>MPQKANPKMDPVQRPLAKELPQLKDDSNIIPFPIHTEHPSSRPVTVHRITTSTTPLVITEVSSGFGSSTPQAMLAA</sequence>
<proteinExistence type="predicted"/>
<accession>A0A1I6U793</accession>
<protein>
    <submittedName>
        <fullName evidence="2">Uncharacterized protein</fullName>
    </submittedName>
</protein>
<evidence type="ECO:0000256" key="1">
    <source>
        <dbReference type="SAM" id="MobiDB-lite"/>
    </source>
</evidence>
<keyword evidence="3" id="KW-1185">Reference proteome</keyword>